<dbReference type="InParanoid" id="A0A165V5K1"/>
<dbReference type="SMART" id="SM00320">
    <property type="entry name" value="WD40"/>
    <property type="match status" value="4"/>
</dbReference>
<feature type="compositionally biased region" description="Basic and acidic residues" evidence="6">
    <location>
        <begin position="893"/>
        <end position="904"/>
    </location>
</feature>
<evidence type="ECO:0000259" key="7">
    <source>
        <dbReference type="Pfam" id="PF12341"/>
    </source>
</evidence>
<feature type="repeat" description="WD" evidence="5">
    <location>
        <begin position="9"/>
        <end position="50"/>
    </location>
</feature>
<dbReference type="GO" id="GO:0043596">
    <property type="term" value="C:nuclear replication fork"/>
    <property type="evidence" value="ECO:0007669"/>
    <property type="project" value="TreeGrafter"/>
</dbReference>
<dbReference type="Pfam" id="PF24817">
    <property type="entry name" value="WD40_WDHD1_1st"/>
    <property type="match status" value="1"/>
</dbReference>
<dbReference type="AlphaFoldDB" id="A0A165V5K1"/>
<evidence type="ECO:0000259" key="8">
    <source>
        <dbReference type="Pfam" id="PF20946"/>
    </source>
</evidence>
<evidence type="ECO:0000256" key="3">
    <source>
        <dbReference type="ARBA" id="ARBA00022737"/>
    </source>
</evidence>
<keyword evidence="11" id="KW-1185">Reference proteome</keyword>
<dbReference type="PROSITE" id="PS50082">
    <property type="entry name" value="WD_REPEATS_2"/>
    <property type="match status" value="2"/>
</dbReference>
<accession>A0A165V5K1</accession>
<sequence>MSGSKILQNSAHGPGTTCLAFSRDGLLAYTGGNDTLVRVWNTNEGADQEPGVAVEAGESITAVAIGEDCWLSGSEDSEVRRYPKNATEMEGLVTSGNGAAIRSLAIDPKGKRVAVSSEELDVKLIDLEDPLKITLLSGHTKCVRKVTWHPSGSLLTTSGADGKIIVWDVSEDEPKQEKVIEGVIPAVSDSEATEFAHDCSAIWHTSGQHFYAATRTHEIVTITRSTWAKSSTFSDDSMLGDVTALALSPNGLYLASSSRAGVFIWSTQNRRVLFRRARFNSDSWSPTQNLLAWTDTDGLLTRWPKPIPPTSPDPVKHSAVASVTTVPVERKTTSSLFDDGVGANKDKDKDDTEPEIDLDNDDWILDDIGDGMQDEPDDQRSKKDGLVKEMVSVTKAQPAFQPGSTPWTNKKRYLDYNMIGVIEVTDQDTHHIVNVEFHDKTTRKAMHFTDHFKYDLASLGERGALFACPPENDHLGHVTYKPYGTWASQGEWTYELSKGVRALGVSAGGPRPTKSQRVMSDGELQGYGNVVVATNQHEITFLSGTGIERISIGLDGDFVTMIAGTEFVFVVTRDGATTIDGSQNLLGTIWEFDDFSVLQKQKLPIPKGCTLKWIGVTQEGAPVIYDSSGVLYTMPRFRIPLRASWIRSLDTNTLERREGKDESYWPVGVTADTFMCLIMKGRQEYPGFPRPLIQELPLRYPFRRKDPKEAPLEEHLARESMLLNIKRDTLGDELTTDEISRRELALDKELIQLIQNACKNDKLPRALELTAMLHHTTSFDMATKVAGFYHLVGLQEKMEALKEDRMSEDRLEGALEKRKRWMNDSDPLPPPRLPAERSSTRRHNPFQDFGPPPVISRPGLAPAKTNGSHRSLAVTVDDDEMQQDPSPAGKRKRPDDEPDIRKSMSPEVENAPKRRVSVEAAPTPAAGPKSKVNPFAKKPSAGTTARNPFARNSAQNASLHKSESFFNKVEAAETDTSDKSKVKPKEKKQMTLFGLPPGPASERTEKRGRKKKVAEGEDSQAIQTQQTDAVDTQSTDVTMVDGTPGESLAPSHGKTQEEVPAVLVLSVITGF</sequence>
<proteinExistence type="predicted"/>
<dbReference type="InterPro" id="IPR036322">
    <property type="entry name" value="WD40_repeat_dom_sf"/>
</dbReference>
<feature type="domain" description="WDHD1/CFT4 helical bundle" evidence="8">
    <location>
        <begin position="712"/>
        <end position="808"/>
    </location>
</feature>
<dbReference type="InterPro" id="IPR015943">
    <property type="entry name" value="WD40/YVTN_repeat-like_dom_sf"/>
</dbReference>
<dbReference type="Proteomes" id="UP000076761">
    <property type="component" value="Unassembled WGS sequence"/>
</dbReference>
<dbReference type="SUPFAM" id="SSF50978">
    <property type="entry name" value="WD40 repeat-like"/>
    <property type="match status" value="1"/>
</dbReference>
<evidence type="ECO:0000256" key="5">
    <source>
        <dbReference type="PROSITE-ProRule" id="PRU00221"/>
    </source>
</evidence>
<reference evidence="10 11" key="1">
    <citation type="journal article" date="2016" name="Mol. Biol. Evol.">
        <title>Comparative Genomics of Early-Diverging Mushroom-Forming Fungi Provides Insights into the Origins of Lignocellulose Decay Capabilities.</title>
        <authorList>
            <person name="Nagy L.G."/>
            <person name="Riley R."/>
            <person name="Tritt A."/>
            <person name="Adam C."/>
            <person name="Daum C."/>
            <person name="Floudas D."/>
            <person name="Sun H."/>
            <person name="Yadav J.S."/>
            <person name="Pangilinan J."/>
            <person name="Larsson K.H."/>
            <person name="Matsuura K."/>
            <person name="Barry K."/>
            <person name="Labutti K."/>
            <person name="Kuo R."/>
            <person name="Ohm R.A."/>
            <person name="Bhattacharya S.S."/>
            <person name="Shirouzu T."/>
            <person name="Yoshinaga Y."/>
            <person name="Martin F.M."/>
            <person name="Grigoriev I.V."/>
            <person name="Hibbett D.S."/>
        </authorList>
    </citation>
    <scope>NUCLEOTIDE SEQUENCE [LARGE SCALE GENOMIC DNA]</scope>
    <source>
        <strain evidence="10 11">HHB14362 ss-1</strain>
    </source>
</reference>
<dbReference type="GO" id="GO:0003682">
    <property type="term" value="F:chromatin binding"/>
    <property type="evidence" value="ECO:0007669"/>
    <property type="project" value="TreeGrafter"/>
</dbReference>
<keyword evidence="2 5" id="KW-0853">WD repeat</keyword>
<dbReference type="PANTHER" id="PTHR19932:SF10">
    <property type="entry name" value="WD REPEAT AND HMG-BOX DNA-BINDING PROTEIN 1"/>
    <property type="match status" value="1"/>
</dbReference>
<dbReference type="FunCoup" id="A0A165V5K1">
    <property type="interactions" value="437"/>
</dbReference>
<dbReference type="STRING" id="1314782.A0A165V5K1"/>
<evidence type="ECO:0000256" key="4">
    <source>
        <dbReference type="ARBA" id="ARBA00023242"/>
    </source>
</evidence>
<evidence type="ECO:0000313" key="10">
    <source>
        <dbReference type="EMBL" id="KZT29190.1"/>
    </source>
</evidence>
<protein>
    <submittedName>
        <fullName evidence="10">Uncharacterized protein</fullName>
    </submittedName>
</protein>
<evidence type="ECO:0000256" key="6">
    <source>
        <dbReference type="SAM" id="MobiDB-lite"/>
    </source>
</evidence>
<feature type="region of interest" description="Disordered" evidence="6">
    <location>
        <begin position="817"/>
        <end position="1055"/>
    </location>
</feature>
<feature type="compositionally biased region" description="Polar residues" evidence="6">
    <location>
        <begin position="941"/>
        <end position="959"/>
    </location>
</feature>
<dbReference type="InterPro" id="IPR019775">
    <property type="entry name" value="WD40_repeat_CS"/>
</dbReference>
<organism evidence="10 11">
    <name type="scientific">Neolentinus lepideus HHB14362 ss-1</name>
    <dbReference type="NCBI Taxonomy" id="1314782"/>
    <lineage>
        <taxon>Eukaryota</taxon>
        <taxon>Fungi</taxon>
        <taxon>Dikarya</taxon>
        <taxon>Basidiomycota</taxon>
        <taxon>Agaricomycotina</taxon>
        <taxon>Agaricomycetes</taxon>
        <taxon>Gloeophyllales</taxon>
        <taxon>Gloeophyllaceae</taxon>
        <taxon>Neolentinus</taxon>
    </lineage>
</organism>
<dbReference type="PROSITE" id="PS00678">
    <property type="entry name" value="WD_REPEATS_1"/>
    <property type="match status" value="2"/>
</dbReference>
<dbReference type="GO" id="GO:0006261">
    <property type="term" value="P:DNA-templated DNA replication"/>
    <property type="evidence" value="ECO:0007669"/>
    <property type="project" value="TreeGrafter"/>
</dbReference>
<dbReference type="GO" id="GO:0006281">
    <property type="term" value="P:DNA repair"/>
    <property type="evidence" value="ECO:0007669"/>
    <property type="project" value="TreeGrafter"/>
</dbReference>
<comment type="subcellular location">
    <subcellularLocation>
        <location evidence="1">Nucleus</location>
    </subcellularLocation>
</comment>
<evidence type="ECO:0000256" key="2">
    <source>
        <dbReference type="ARBA" id="ARBA00022574"/>
    </source>
</evidence>
<dbReference type="GO" id="GO:0000278">
    <property type="term" value="P:mitotic cell cycle"/>
    <property type="evidence" value="ECO:0007669"/>
    <property type="project" value="TreeGrafter"/>
</dbReference>
<dbReference type="InterPro" id="IPR048591">
    <property type="entry name" value="WDHD1/CFT4_hel"/>
</dbReference>
<dbReference type="InterPro" id="IPR057646">
    <property type="entry name" value="WD40_WDHD1_1st"/>
</dbReference>
<dbReference type="Pfam" id="PF12341">
    <property type="entry name" value="Mcl1_mid"/>
    <property type="match status" value="1"/>
</dbReference>
<evidence type="ECO:0000259" key="9">
    <source>
        <dbReference type="Pfam" id="PF24817"/>
    </source>
</evidence>
<keyword evidence="3" id="KW-0677">Repeat</keyword>
<feature type="region of interest" description="Disordered" evidence="6">
    <location>
        <begin position="334"/>
        <end position="384"/>
    </location>
</feature>
<evidence type="ECO:0000313" key="11">
    <source>
        <dbReference type="Proteomes" id="UP000076761"/>
    </source>
</evidence>
<dbReference type="PANTHER" id="PTHR19932">
    <property type="entry name" value="WD REPEAT AND HMG-BOX DNA BINDING PROTEIN"/>
    <property type="match status" value="1"/>
</dbReference>
<feature type="domain" description="WDHD1 first WD40" evidence="9">
    <location>
        <begin position="11"/>
        <end position="300"/>
    </location>
</feature>
<dbReference type="Gene3D" id="2.130.10.10">
    <property type="entry name" value="YVTN repeat-like/Quinoprotein amine dehydrogenase"/>
    <property type="match status" value="2"/>
</dbReference>
<gene>
    <name evidence="10" type="ORF">NEOLEDRAFT_1057404</name>
</gene>
<feature type="compositionally biased region" description="Acidic residues" evidence="6">
    <location>
        <begin position="351"/>
        <end position="377"/>
    </location>
</feature>
<dbReference type="OrthoDB" id="427368at2759"/>
<dbReference type="EMBL" id="KV425555">
    <property type="protein sequence ID" value="KZT29190.1"/>
    <property type="molecule type" value="Genomic_DNA"/>
</dbReference>
<feature type="compositionally biased region" description="Basic and acidic residues" evidence="6">
    <location>
        <begin position="976"/>
        <end position="989"/>
    </location>
</feature>
<keyword evidence="4" id="KW-0539">Nucleus</keyword>
<feature type="domain" description="WDHD1/CFT4 second beta-propeller" evidence="7">
    <location>
        <begin position="399"/>
        <end position="701"/>
    </location>
</feature>
<evidence type="ECO:0000256" key="1">
    <source>
        <dbReference type="ARBA" id="ARBA00004123"/>
    </source>
</evidence>
<name>A0A165V5K1_9AGAM</name>
<dbReference type="InterPro" id="IPR022100">
    <property type="entry name" value="WDHD1/CFT4_beta-prop_2nd"/>
</dbReference>
<feature type="compositionally biased region" description="Polar residues" evidence="6">
    <location>
        <begin position="1020"/>
        <end position="1037"/>
    </location>
</feature>
<dbReference type="Pfam" id="PF20946">
    <property type="entry name" value="Ctf4_C"/>
    <property type="match status" value="1"/>
</dbReference>
<dbReference type="InterPro" id="IPR001680">
    <property type="entry name" value="WD40_rpt"/>
</dbReference>
<dbReference type="PROSITE" id="PS50294">
    <property type="entry name" value="WD_REPEATS_REGION"/>
    <property type="match status" value="2"/>
</dbReference>
<feature type="repeat" description="WD" evidence="5">
    <location>
        <begin position="136"/>
        <end position="177"/>
    </location>
</feature>